<organism evidence="2 3">
    <name type="scientific">Segatella maculosa OT 289</name>
    <dbReference type="NCBI Taxonomy" id="999422"/>
    <lineage>
        <taxon>Bacteria</taxon>
        <taxon>Pseudomonadati</taxon>
        <taxon>Bacteroidota</taxon>
        <taxon>Bacteroidia</taxon>
        <taxon>Bacteroidales</taxon>
        <taxon>Prevotellaceae</taxon>
        <taxon>Segatella</taxon>
    </lineage>
</organism>
<name>H1HKQ6_9BACT</name>
<accession>H1HKQ6</accession>
<evidence type="ECO:0000313" key="3">
    <source>
        <dbReference type="Proteomes" id="UP000003167"/>
    </source>
</evidence>
<sequence>MFSFTISLERTHEPCVPTCLLWSYYDVIFGHFIVKKAAIERQKAHSWPANCFSLPLGGPGLVFRMAGVGVLFYLHFCTFLCKFAGKIIYCL</sequence>
<dbReference type="EMBL" id="AGEK01000016">
    <property type="protein sequence ID" value="EHO73157.1"/>
    <property type="molecule type" value="Genomic_DNA"/>
</dbReference>
<keyword evidence="1" id="KW-1133">Transmembrane helix</keyword>
<dbReference type="Proteomes" id="UP000003167">
    <property type="component" value="Unassembled WGS sequence"/>
</dbReference>
<proteinExistence type="predicted"/>
<comment type="caution">
    <text evidence="2">The sequence shown here is derived from an EMBL/GenBank/DDBJ whole genome shotgun (WGS) entry which is preliminary data.</text>
</comment>
<evidence type="ECO:0000256" key="1">
    <source>
        <dbReference type="SAM" id="Phobius"/>
    </source>
</evidence>
<dbReference type="STRING" id="999422.HMPREF9944_00750"/>
<feature type="transmembrane region" description="Helical" evidence="1">
    <location>
        <begin position="61"/>
        <end position="81"/>
    </location>
</feature>
<evidence type="ECO:0000313" key="2">
    <source>
        <dbReference type="EMBL" id="EHO73157.1"/>
    </source>
</evidence>
<keyword evidence="1" id="KW-0472">Membrane</keyword>
<dbReference type="HOGENOM" id="CLU_2424476_0_0_10"/>
<protein>
    <submittedName>
        <fullName evidence="2">Uncharacterized protein</fullName>
    </submittedName>
</protein>
<dbReference type="AlphaFoldDB" id="H1HKQ6"/>
<keyword evidence="3" id="KW-1185">Reference proteome</keyword>
<keyword evidence="1" id="KW-0812">Transmembrane</keyword>
<reference evidence="2 3" key="1">
    <citation type="submission" date="2011-12" db="EMBL/GenBank/DDBJ databases">
        <title>The Genome Sequence of Prevotella maculosa OT 289.</title>
        <authorList>
            <consortium name="The Broad Institute Genome Sequencing Platform"/>
            <person name="Earl A."/>
            <person name="Ward D."/>
            <person name="Feldgarden M."/>
            <person name="Gevers D."/>
            <person name="Izard J."/>
            <person name="Blanton J.M."/>
            <person name="Mathney J."/>
            <person name="Tanner A.C."/>
            <person name="Dewhirst F.E."/>
            <person name="Young S.K."/>
            <person name="Zeng Q."/>
            <person name="Gargeya S."/>
            <person name="Fitzgerald M."/>
            <person name="Haas B."/>
            <person name="Abouelleil A."/>
            <person name="Alvarado L."/>
            <person name="Arachchi H.M."/>
            <person name="Berlin A."/>
            <person name="Chapman S.B."/>
            <person name="Gearin G."/>
            <person name="Goldberg J."/>
            <person name="Griggs A."/>
            <person name="Gujja S."/>
            <person name="Hansen M."/>
            <person name="Heiman D."/>
            <person name="Howarth C."/>
            <person name="Larimer J."/>
            <person name="Lui A."/>
            <person name="MacDonald P.J.P."/>
            <person name="McCowen C."/>
            <person name="Montmayeur A."/>
            <person name="Murphy C."/>
            <person name="Neiman D."/>
            <person name="Pearson M."/>
            <person name="Priest M."/>
            <person name="Roberts A."/>
            <person name="Saif S."/>
            <person name="Shea T."/>
            <person name="Sisk P."/>
            <person name="Stolte C."/>
            <person name="Sykes S."/>
            <person name="Wortman J."/>
            <person name="Nusbaum C."/>
            <person name="Birren B."/>
        </authorList>
    </citation>
    <scope>NUCLEOTIDE SEQUENCE [LARGE SCALE GENOMIC DNA]</scope>
    <source>
        <strain evidence="2 3">OT 289</strain>
    </source>
</reference>
<gene>
    <name evidence="2" type="ORF">HMPREF9944_00750</name>
</gene>